<feature type="coiled-coil region" evidence="7">
    <location>
        <begin position="36"/>
        <end position="95"/>
    </location>
</feature>
<keyword evidence="4" id="KW-0547">Nucleotide-binding</keyword>
<keyword evidence="6" id="KW-0067">ATP-binding</keyword>
<organism evidence="9 10">
    <name type="scientific">Theobroma cacao</name>
    <name type="common">Cacao</name>
    <name type="synonym">Cocoa</name>
    <dbReference type="NCBI Taxonomy" id="3641"/>
    <lineage>
        <taxon>Eukaryota</taxon>
        <taxon>Viridiplantae</taxon>
        <taxon>Streptophyta</taxon>
        <taxon>Embryophyta</taxon>
        <taxon>Tracheophyta</taxon>
        <taxon>Spermatophyta</taxon>
        <taxon>Magnoliopsida</taxon>
        <taxon>eudicotyledons</taxon>
        <taxon>Gunneridae</taxon>
        <taxon>Pentapetalae</taxon>
        <taxon>rosids</taxon>
        <taxon>malvids</taxon>
        <taxon>Malvales</taxon>
        <taxon>Malvaceae</taxon>
        <taxon>Byttnerioideae</taxon>
        <taxon>Theobroma</taxon>
    </lineage>
</organism>
<reference evidence="9" key="1">
    <citation type="journal article" date="1997" name="Nucleic Acids Res.">
        <title>tRNAscan-SE: a program for improved detection of transfer RNA genes in genomic sequence.</title>
        <authorList>
            <person name="Lowe T.M."/>
            <person name="Eddy S.R."/>
        </authorList>
    </citation>
    <scope>NUCLEOTIDE SEQUENCE [LARGE SCALE GENOMIC DNA]</scope>
    <source>
        <strain evidence="9">r\B97-61/B2</strain>
    </source>
</reference>
<evidence type="ECO:0000256" key="4">
    <source>
        <dbReference type="ARBA" id="ARBA00022741"/>
    </source>
</evidence>
<evidence type="ECO:0000256" key="2">
    <source>
        <dbReference type="ARBA" id="ARBA00022614"/>
    </source>
</evidence>
<dbReference type="Pfam" id="PF00931">
    <property type="entry name" value="NB-ARC"/>
    <property type="match status" value="1"/>
</dbReference>
<dbReference type="Gene3D" id="1.10.8.430">
    <property type="entry name" value="Helical domain of apoptotic protease-activating factors"/>
    <property type="match status" value="1"/>
</dbReference>
<comment type="similarity">
    <text evidence="1">Belongs to the disease resistance NB-LRR family.</text>
</comment>
<dbReference type="Gramene" id="Tc07v2_t003640.1">
    <property type="protein sequence ID" value="Tc07v2_p003640.1"/>
    <property type="gene ID" value="Tc07v2_g003640"/>
</dbReference>
<proteinExistence type="inferred from homology"/>
<dbReference type="RefSeq" id="XP_017979670.1">
    <property type="nucleotide sequence ID" value="XM_018124181.1"/>
</dbReference>
<dbReference type="InterPro" id="IPR032675">
    <property type="entry name" value="LRR_dom_sf"/>
</dbReference>
<dbReference type="InterPro" id="IPR050905">
    <property type="entry name" value="Plant_NBS-LRR"/>
</dbReference>
<dbReference type="Proteomes" id="UP000694886">
    <property type="component" value="Chromosome 7"/>
</dbReference>
<dbReference type="KEGG" id="tcc:18593557"/>
<dbReference type="AlphaFoldDB" id="A0AB32WKX1"/>
<protein>
    <submittedName>
        <fullName evidence="10">Probable disease resistance protein At4g27220</fullName>
    </submittedName>
</protein>
<dbReference type="SUPFAM" id="SSF52058">
    <property type="entry name" value="L domain-like"/>
    <property type="match status" value="1"/>
</dbReference>
<keyword evidence="2" id="KW-0433">Leucine-rich repeat</keyword>
<keyword evidence="3" id="KW-0677">Repeat</keyword>
<name>A0AB32WKX1_THECC</name>
<dbReference type="CDD" id="cd00009">
    <property type="entry name" value="AAA"/>
    <property type="match status" value="1"/>
</dbReference>
<gene>
    <name evidence="10" type="primary">LOC18593557</name>
</gene>
<evidence type="ECO:0000256" key="1">
    <source>
        <dbReference type="ARBA" id="ARBA00008894"/>
    </source>
</evidence>
<evidence type="ECO:0000259" key="8">
    <source>
        <dbReference type="Pfam" id="PF00931"/>
    </source>
</evidence>
<dbReference type="InterPro" id="IPR036388">
    <property type="entry name" value="WH-like_DNA-bd_sf"/>
</dbReference>
<dbReference type="PANTHER" id="PTHR33463:SF203">
    <property type="entry name" value="AAA+ ATPASE DOMAIN-CONTAINING PROTEIN"/>
    <property type="match status" value="1"/>
</dbReference>
<evidence type="ECO:0000256" key="3">
    <source>
        <dbReference type="ARBA" id="ARBA00022737"/>
    </source>
</evidence>
<dbReference type="InterPro" id="IPR042197">
    <property type="entry name" value="Apaf_helical"/>
</dbReference>
<dbReference type="GeneID" id="18593557"/>
<dbReference type="InterPro" id="IPR002182">
    <property type="entry name" value="NB-ARC"/>
</dbReference>
<dbReference type="PRINTS" id="PR00364">
    <property type="entry name" value="DISEASERSIST"/>
</dbReference>
<dbReference type="Gene3D" id="3.80.10.10">
    <property type="entry name" value="Ribonuclease Inhibitor"/>
    <property type="match status" value="1"/>
</dbReference>
<feature type="domain" description="NB-ARC" evidence="8">
    <location>
        <begin position="163"/>
        <end position="321"/>
    </location>
</feature>
<dbReference type="FunFam" id="3.40.50.300:FF:001091">
    <property type="entry name" value="Probable disease resistance protein At1g61300"/>
    <property type="match status" value="1"/>
</dbReference>
<keyword evidence="5" id="KW-0611">Plant defense</keyword>
<dbReference type="SUPFAM" id="SSF52540">
    <property type="entry name" value="P-loop containing nucleoside triphosphate hydrolases"/>
    <property type="match status" value="1"/>
</dbReference>
<evidence type="ECO:0000313" key="10">
    <source>
        <dbReference type="RefSeq" id="XP_017979670.1"/>
    </source>
</evidence>
<evidence type="ECO:0000313" key="9">
    <source>
        <dbReference type="Proteomes" id="UP000694886"/>
    </source>
</evidence>
<evidence type="ECO:0000256" key="6">
    <source>
        <dbReference type="ARBA" id="ARBA00022840"/>
    </source>
</evidence>
<dbReference type="Gene3D" id="1.10.10.10">
    <property type="entry name" value="Winged helix-like DNA-binding domain superfamily/Winged helix DNA-binding domain"/>
    <property type="match status" value="1"/>
</dbReference>
<accession>A0AB32WKX1</accession>
<dbReference type="Gene3D" id="3.40.50.300">
    <property type="entry name" value="P-loop containing nucleotide triphosphate hydrolases"/>
    <property type="match status" value="1"/>
</dbReference>
<reference evidence="10" key="2">
    <citation type="submission" date="2025-08" db="UniProtKB">
        <authorList>
            <consortium name="RefSeq"/>
        </authorList>
    </citation>
    <scope>IDENTIFICATION</scope>
</reference>
<evidence type="ECO:0000256" key="5">
    <source>
        <dbReference type="ARBA" id="ARBA00022821"/>
    </source>
</evidence>
<dbReference type="GO" id="GO:0043531">
    <property type="term" value="F:ADP binding"/>
    <property type="evidence" value="ECO:0007669"/>
    <property type="project" value="InterPro"/>
</dbReference>
<dbReference type="PANTHER" id="PTHR33463">
    <property type="entry name" value="NB-ARC DOMAIN-CONTAINING PROTEIN-RELATED"/>
    <property type="match status" value="1"/>
</dbReference>
<dbReference type="InterPro" id="IPR027417">
    <property type="entry name" value="P-loop_NTPase"/>
</dbReference>
<dbReference type="GO" id="GO:0005524">
    <property type="term" value="F:ATP binding"/>
    <property type="evidence" value="ECO:0007669"/>
    <property type="project" value="UniProtKB-KW"/>
</dbReference>
<keyword evidence="7" id="KW-0175">Coiled coil</keyword>
<dbReference type="GO" id="GO:0006952">
    <property type="term" value="P:defense response"/>
    <property type="evidence" value="ECO:0007669"/>
    <property type="project" value="UniProtKB-KW"/>
</dbReference>
<sequence length="774" mass="88738">MAAEFVTAAAANTVGNLATGYGSLYLSYFFRFGKIVEDFKIQRNKLELKKDRLKIDIDEAKRQTKVIEKDVEEWLTEAEKELGEAQSLEDEIERNKCFNWCPSWGWRYCLSIRVAKKTLCISKLLETSNFQRIGQRPPLQGIEFLLPKDLMRSESSTLAFNGIMKALKSDGVNMIGLYGMPGVGKTTLAEVAGKQAMEQKLFDKVMIVREVSQKADINIRERIAELFGLEFNASTEEGKAKELWRRLKGQKKILIILDDVWKELELRNIGIPFGGEHEGCKILLTTRLQQVCSQMDCQEEFKLNIQSDDEAWALFQDEAGVEDDSPTLNVAKEVARECNGLPLAIVTAAKALKGKELNGWMVANQQLKDSRYSNNEDVFRGIYACLELSYHYLDQDSIKQCFLLCSLFPEDYEISIELLIMFGIGQGLFNNNYVIEDLRKEICQALLKLQQSGLLLETDDKKFVKMHNVVRKFAHWITLRGENMFMIKNGLREWPSNGSFSCYTAISLWNNEIVNFPENMEFSKLKTLLLAEKQSLQVSRKFFDGMKTLQVLFLQDVILSLEALQFLTKLRTLCFIDCKLENISSLRNMKNLEIFALLNTNIHELPEELVELHGLKSLYFSCIGPSNVSPNLISRLTSLQELHVTNENNVNLLEPKSLSRWTALTLRVSTDQYFEENCVFPELRSYNIVVEFENMEGLTSGTLRISELFCNVKSLTLTDINMERKNSYSRCLAQSVMHLEQLKISTYSKLEHVFAFAKEMVEQEVPLLSPFFLQ</sequence>
<evidence type="ECO:0000256" key="7">
    <source>
        <dbReference type="SAM" id="Coils"/>
    </source>
</evidence>